<evidence type="ECO:0000313" key="3">
    <source>
        <dbReference type="Proteomes" id="UP000324222"/>
    </source>
</evidence>
<name>A0A5B7I4I7_PORTR</name>
<organism evidence="2 3">
    <name type="scientific">Portunus trituberculatus</name>
    <name type="common">Swimming crab</name>
    <name type="synonym">Neptunus trituberculatus</name>
    <dbReference type="NCBI Taxonomy" id="210409"/>
    <lineage>
        <taxon>Eukaryota</taxon>
        <taxon>Metazoa</taxon>
        <taxon>Ecdysozoa</taxon>
        <taxon>Arthropoda</taxon>
        <taxon>Crustacea</taxon>
        <taxon>Multicrustacea</taxon>
        <taxon>Malacostraca</taxon>
        <taxon>Eumalacostraca</taxon>
        <taxon>Eucarida</taxon>
        <taxon>Decapoda</taxon>
        <taxon>Pleocyemata</taxon>
        <taxon>Brachyura</taxon>
        <taxon>Eubrachyura</taxon>
        <taxon>Portunoidea</taxon>
        <taxon>Portunidae</taxon>
        <taxon>Portuninae</taxon>
        <taxon>Portunus</taxon>
    </lineage>
</organism>
<protein>
    <recommendedName>
        <fullName evidence="4">Secreted protein</fullName>
    </recommendedName>
</protein>
<comment type="caution">
    <text evidence="2">The sequence shown here is derived from an EMBL/GenBank/DDBJ whole genome shotgun (WGS) entry which is preliminary data.</text>
</comment>
<evidence type="ECO:0000256" key="1">
    <source>
        <dbReference type="SAM" id="SignalP"/>
    </source>
</evidence>
<keyword evidence="1" id="KW-0732">Signal</keyword>
<dbReference type="EMBL" id="VSRR010045339">
    <property type="protein sequence ID" value="MPC77223.1"/>
    <property type="molecule type" value="Genomic_DNA"/>
</dbReference>
<proteinExistence type="predicted"/>
<dbReference type="Proteomes" id="UP000324222">
    <property type="component" value="Unassembled WGS sequence"/>
</dbReference>
<feature type="signal peptide" evidence="1">
    <location>
        <begin position="1"/>
        <end position="19"/>
    </location>
</feature>
<sequence>MSLLLVVVVVVVVHASVSSFACESSLTALSVHVCVPGRGWVQTKGTFDSSTYIRPPLLLSFPLGALCWYPVFPSYLHHPPFILQHAPPPSDNGICKWFYIFTDF</sequence>
<reference evidence="2 3" key="1">
    <citation type="submission" date="2019-05" db="EMBL/GenBank/DDBJ databases">
        <title>Another draft genome of Portunus trituberculatus and its Hox gene families provides insights of decapod evolution.</title>
        <authorList>
            <person name="Jeong J.-H."/>
            <person name="Song I."/>
            <person name="Kim S."/>
            <person name="Choi T."/>
            <person name="Kim D."/>
            <person name="Ryu S."/>
            <person name="Kim W."/>
        </authorList>
    </citation>
    <scope>NUCLEOTIDE SEQUENCE [LARGE SCALE GENOMIC DNA]</scope>
    <source>
        <tissue evidence="2">Muscle</tissue>
    </source>
</reference>
<accession>A0A5B7I4I7</accession>
<feature type="chain" id="PRO_5023004124" description="Secreted protein" evidence="1">
    <location>
        <begin position="20"/>
        <end position="104"/>
    </location>
</feature>
<keyword evidence="3" id="KW-1185">Reference proteome</keyword>
<gene>
    <name evidence="2" type="ORF">E2C01_071671</name>
</gene>
<evidence type="ECO:0008006" key="4">
    <source>
        <dbReference type="Google" id="ProtNLM"/>
    </source>
</evidence>
<dbReference type="AlphaFoldDB" id="A0A5B7I4I7"/>
<evidence type="ECO:0000313" key="2">
    <source>
        <dbReference type="EMBL" id="MPC77223.1"/>
    </source>
</evidence>